<name>A0ABQ8HWP0_9ROSI</name>
<evidence type="ECO:0000256" key="15">
    <source>
        <dbReference type="SAM" id="Phobius"/>
    </source>
</evidence>
<evidence type="ECO:0000256" key="3">
    <source>
        <dbReference type="ARBA" id="ARBA00022527"/>
    </source>
</evidence>
<dbReference type="InterPro" id="IPR011009">
    <property type="entry name" value="Kinase-like_dom_sf"/>
</dbReference>
<evidence type="ECO:0000256" key="4">
    <source>
        <dbReference type="ARBA" id="ARBA00022614"/>
    </source>
</evidence>
<dbReference type="Gene3D" id="3.80.10.10">
    <property type="entry name" value="Ribonuclease Inhibitor"/>
    <property type="match status" value="5"/>
</dbReference>
<comment type="caution">
    <text evidence="17">The sequence shown here is derived from an EMBL/GenBank/DDBJ whole genome shotgun (WGS) entry which is preliminary data.</text>
</comment>
<organism evidence="17 18">
    <name type="scientific">Xanthoceras sorbifolium</name>
    <dbReference type="NCBI Taxonomy" id="99658"/>
    <lineage>
        <taxon>Eukaryota</taxon>
        <taxon>Viridiplantae</taxon>
        <taxon>Streptophyta</taxon>
        <taxon>Embryophyta</taxon>
        <taxon>Tracheophyta</taxon>
        <taxon>Spermatophyta</taxon>
        <taxon>Magnoliopsida</taxon>
        <taxon>eudicotyledons</taxon>
        <taxon>Gunneridae</taxon>
        <taxon>Pentapetalae</taxon>
        <taxon>rosids</taxon>
        <taxon>malvids</taxon>
        <taxon>Sapindales</taxon>
        <taxon>Sapindaceae</taxon>
        <taxon>Xanthoceroideae</taxon>
        <taxon>Xanthoceras</taxon>
    </lineage>
</organism>
<evidence type="ECO:0000256" key="8">
    <source>
        <dbReference type="ARBA" id="ARBA00022737"/>
    </source>
</evidence>
<dbReference type="InterPro" id="IPR001611">
    <property type="entry name" value="Leu-rich_rpt"/>
</dbReference>
<keyword evidence="13 15" id="KW-0472">Membrane</keyword>
<keyword evidence="7" id="KW-0732">Signal</keyword>
<gene>
    <name evidence="17" type="ORF">JRO89_XS06G0045400</name>
</gene>
<keyword evidence="12 15" id="KW-1133">Transmembrane helix</keyword>
<dbReference type="Gene3D" id="3.30.200.20">
    <property type="entry name" value="Phosphorylase Kinase, domain 1"/>
    <property type="match status" value="1"/>
</dbReference>
<dbReference type="PANTHER" id="PTHR27008:SF585">
    <property type="entry name" value="PROTEIN KINASE DOMAIN-CONTAINING PROTEIN"/>
    <property type="match status" value="1"/>
</dbReference>
<dbReference type="Gene3D" id="1.10.510.10">
    <property type="entry name" value="Transferase(Phosphotransferase) domain 1"/>
    <property type="match status" value="1"/>
</dbReference>
<dbReference type="Proteomes" id="UP000827721">
    <property type="component" value="Unassembled WGS sequence"/>
</dbReference>
<dbReference type="PANTHER" id="PTHR27008">
    <property type="entry name" value="OS04G0122200 PROTEIN"/>
    <property type="match status" value="1"/>
</dbReference>
<keyword evidence="4" id="KW-0433">Leucine-rich repeat</keyword>
<dbReference type="Pfam" id="PF08263">
    <property type="entry name" value="LRRNT_2"/>
    <property type="match status" value="1"/>
</dbReference>
<dbReference type="PROSITE" id="PS00108">
    <property type="entry name" value="PROTEIN_KINASE_ST"/>
    <property type="match status" value="1"/>
</dbReference>
<dbReference type="EMBL" id="JAFEMO010000006">
    <property type="protein sequence ID" value="KAH7568758.1"/>
    <property type="molecule type" value="Genomic_DNA"/>
</dbReference>
<proteinExistence type="inferred from homology"/>
<evidence type="ECO:0000256" key="1">
    <source>
        <dbReference type="ARBA" id="ARBA00004370"/>
    </source>
</evidence>
<dbReference type="InterPro" id="IPR013210">
    <property type="entry name" value="LRR_N_plant-typ"/>
</dbReference>
<keyword evidence="9 14" id="KW-0547">Nucleotide-binding</keyword>
<evidence type="ECO:0000256" key="6">
    <source>
        <dbReference type="ARBA" id="ARBA00022692"/>
    </source>
</evidence>
<keyword evidence="11 14" id="KW-0067">ATP-binding</keyword>
<evidence type="ECO:0000256" key="5">
    <source>
        <dbReference type="ARBA" id="ARBA00022679"/>
    </source>
</evidence>
<dbReference type="SUPFAM" id="SSF52058">
    <property type="entry name" value="L domain-like"/>
    <property type="match status" value="2"/>
</dbReference>
<evidence type="ECO:0000313" key="18">
    <source>
        <dbReference type="Proteomes" id="UP000827721"/>
    </source>
</evidence>
<keyword evidence="6 15" id="KW-0812">Transmembrane</keyword>
<evidence type="ECO:0000313" key="17">
    <source>
        <dbReference type="EMBL" id="KAH7568758.1"/>
    </source>
</evidence>
<dbReference type="InterPro" id="IPR003591">
    <property type="entry name" value="Leu-rich_rpt_typical-subtyp"/>
</dbReference>
<evidence type="ECO:0000256" key="10">
    <source>
        <dbReference type="ARBA" id="ARBA00022777"/>
    </source>
</evidence>
<feature type="binding site" evidence="14">
    <location>
        <position position="864"/>
    </location>
    <ligand>
        <name>ATP</name>
        <dbReference type="ChEBI" id="CHEBI:30616"/>
    </ligand>
</feature>
<evidence type="ECO:0000256" key="9">
    <source>
        <dbReference type="ARBA" id="ARBA00022741"/>
    </source>
</evidence>
<keyword evidence="3" id="KW-0723">Serine/threonine-protein kinase</keyword>
<evidence type="ECO:0000256" key="2">
    <source>
        <dbReference type="ARBA" id="ARBA00008684"/>
    </source>
</evidence>
<dbReference type="Pfam" id="PF00560">
    <property type="entry name" value="LRR_1"/>
    <property type="match status" value="5"/>
</dbReference>
<keyword evidence="5" id="KW-0808">Transferase</keyword>
<keyword evidence="10" id="KW-0418">Kinase</keyword>
<dbReference type="InterPro" id="IPR008271">
    <property type="entry name" value="Ser/Thr_kinase_AS"/>
</dbReference>
<dbReference type="InterPro" id="IPR055414">
    <property type="entry name" value="LRR_R13L4/SHOC2-like"/>
</dbReference>
<dbReference type="InterPro" id="IPR051809">
    <property type="entry name" value="Plant_receptor-like_S/T_kinase"/>
</dbReference>
<comment type="similarity">
    <text evidence="2">Belongs to the protein kinase superfamily. Ser/Thr protein kinase family.</text>
</comment>
<keyword evidence="8" id="KW-0677">Repeat</keyword>
<evidence type="ECO:0000256" key="13">
    <source>
        <dbReference type="ARBA" id="ARBA00023136"/>
    </source>
</evidence>
<evidence type="ECO:0000259" key="16">
    <source>
        <dbReference type="PROSITE" id="PS50011"/>
    </source>
</evidence>
<dbReference type="Pfam" id="PF07714">
    <property type="entry name" value="PK_Tyr_Ser-Thr"/>
    <property type="match status" value="1"/>
</dbReference>
<dbReference type="SUPFAM" id="SSF56112">
    <property type="entry name" value="Protein kinase-like (PK-like)"/>
    <property type="match status" value="1"/>
</dbReference>
<sequence length="1226" mass="134897">MAFLAIEATNITTDQSSLLALKAHITHDPLNFLANNWTASTSVCNWVGITCDSQNNRVIGLNLTSMSLTGTIPPHIGNLSFLVQLRLRNNSFQGSLPVDLVHLHRLEILHLAYNSFQGEIPSWLGSLPKLQILYLSRNNFTGTIPPSLGNITTLKNLELWNNNLQGNIPEEIGNLNNLETFNLYGNQQISGTIPPTIFNISSLDTIDFALNRLSGNLPDDMCQYLPVLKRLILHHNQLEGSIPSSLGQCKELLRISLDGNKFTGIIPRNIGNLSLLQELYLDTNDLKGELPEELGSLHALERLRAGKSRITGHIPRTLANCTSLWEIVLTGSSLTGSIPPEIGNLHNLKILSLHNNSLTGLIPSTIFNISKLESIGLYMNRLSGPLPSTIGLGLPNLKKLLLWDNELNGIIPGSISNASELTILELASNSFSGPIPTALGHLRNLQRLNLASNQLTRESSTQELTFLSSLTNCKFLTRLVLNNNPLNGTLPVSIGNLSALESFLVDNCKIKGSIPYEVVGLSNLTTLRLTNNDLSGPIPTAVGKMRKLQVLSFEGNRLQGSIPIEVCHLRNLGELYLGGNKLFGPIPACLGDVTSLRVLYLNSNNLTSTIPSSLWSLKDILDLNLSTNSLRGHLSLDIEKLKVVTQIDLSGNELSGDIPSSIGGLQNLMKFSLAHNKLRGPIPESFGNLISLESLDLSSNNLSGAIPKSLDKLRYFKELDLSFNRLEGEIPTEGPFTNFSAGSFMGNSELCGASRLQVPQCKTRALQDSKKKKASVMKPVYILPTIASTILVLAFTYFLLRSRKRKSKSLEEEDVLTLATWRRISYQELQNATNGFEESNLLGTGGFGSVYRGKFLDGMIIAVKVFNLQVDRASKSFDDECEVMSKIRHRNLVKIISSCSNIDFKALVLEYMPNGSLETWLYSHNYCLDTLQRLNIMIDVALALEYLHHDYATPIVHCDLKPSNVLLDKDMVAHVGDFGIAKLLGEGDSMRQTNTLATIGYMAPEYGSEGIVSVTGDVYSFGILMMETFTRKKPTDNMFEGGISLKWWVKEALPDSITEIADANLLGEENLSAKVDCISSTLQLAVSCSEELSERRMDITNVLEIWKLMICCVWWQVVVTGNMNLLLRVYRSATYLVQICSANNLFSKASKVEGLSFLTLAYFEDEFYTDAKGAQEVHVIVVKALAVDGGEALAAALPCQLHSLLDEFKALTVEDLPDGLPPMREI</sequence>
<accession>A0ABQ8HWP0</accession>
<dbReference type="PROSITE" id="PS00107">
    <property type="entry name" value="PROTEIN_KINASE_ATP"/>
    <property type="match status" value="1"/>
</dbReference>
<evidence type="ECO:0000256" key="11">
    <source>
        <dbReference type="ARBA" id="ARBA00022840"/>
    </source>
</evidence>
<dbReference type="InterPro" id="IPR017441">
    <property type="entry name" value="Protein_kinase_ATP_BS"/>
</dbReference>
<evidence type="ECO:0000256" key="12">
    <source>
        <dbReference type="ARBA" id="ARBA00022989"/>
    </source>
</evidence>
<protein>
    <recommendedName>
        <fullName evidence="16">Protein kinase domain-containing protein</fullName>
    </recommendedName>
</protein>
<evidence type="ECO:0000256" key="14">
    <source>
        <dbReference type="PROSITE-ProRule" id="PRU10141"/>
    </source>
</evidence>
<dbReference type="SMART" id="SM00369">
    <property type="entry name" value="LRR_TYP"/>
    <property type="match status" value="12"/>
</dbReference>
<dbReference type="InterPro" id="IPR001245">
    <property type="entry name" value="Ser-Thr/Tyr_kinase_cat_dom"/>
</dbReference>
<dbReference type="PROSITE" id="PS50011">
    <property type="entry name" value="PROTEIN_KINASE_DOM"/>
    <property type="match status" value="1"/>
</dbReference>
<dbReference type="SUPFAM" id="SSF52047">
    <property type="entry name" value="RNI-like"/>
    <property type="match status" value="1"/>
</dbReference>
<evidence type="ECO:0000256" key="7">
    <source>
        <dbReference type="ARBA" id="ARBA00022729"/>
    </source>
</evidence>
<dbReference type="Pfam" id="PF23598">
    <property type="entry name" value="LRR_14"/>
    <property type="match status" value="1"/>
</dbReference>
<feature type="domain" description="Protein kinase" evidence="16">
    <location>
        <begin position="836"/>
        <end position="1110"/>
    </location>
</feature>
<comment type="subcellular location">
    <subcellularLocation>
        <location evidence="1">Membrane</location>
    </subcellularLocation>
</comment>
<dbReference type="InterPro" id="IPR000719">
    <property type="entry name" value="Prot_kinase_dom"/>
</dbReference>
<dbReference type="InterPro" id="IPR032675">
    <property type="entry name" value="LRR_dom_sf"/>
</dbReference>
<dbReference type="PROSITE" id="PS51450">
    <property type="entry name" value="LRR"/>
    <property type="match status" value="1"/>
</dbReference>
<feature type="transmembrane region" description="Helical" evidence="15">
    <location>
        <begin position="780"/>
        <end position="800"/>
    </location>
</feature>
<dbReference type="Pfam" id="PF13855">
    <property type="entry name" value="LRR_8"/>
    <property type="match status" value="3"/>
</dbReference>
<reference evidence="17 18" key="1">
    <citation type="submission" date="2021-02" db="EMBL/GenBank/DDBJ databases">
        <title>Plant Genome Project.</title>
        <authorList>
            <person name="Zhang R.-G."/>
        </authorList>
    </citation>
    <scope>NUCLEOTIDE SEQUENCE [LARGE SCALE GENOMIC DNA]</scope>
    <source>
        <tissue evidence="17">Leaves</tissue>
    </source>
</reference>
<dbReference type="SMART" id="SM00220">
    <property type="entry name" value="S_TKc"/>
    <property type="match status" value="1"/>
</dbReference>
<keyword evidence="18" id="KW-1185">Reference proteome</keyword>